<proteinExistence type="predicted"/>
<dbReference type="RefSeq" id="WP_145195358.1">
    <property type="nucleotide sequence ID" value="NZ_CP036267.1"/>
</dbReference>
<feature type="region of interest" description="Disordered" evidence="1">
    <location>
        <begin position="178"/>
        <end position="209"/>
    </location>
</feature>
<dbReference type="EMBL" id="CP036267">
    <property type="protein sequence ID" value="QDT31056.1"/>
    <property type="molecule type" value="Genomic_DNA"/>
</dbReference>
<dbReference type="CDD" id="cd16364">
    <property type="entry name" value="T3SC_I-like"/>
    <property type="match status" value="1"/>
</dbReference>
<organism evidence="2 3">
    <name type="scientific">Thalassoglobus polymorphus</name>
    <dbReference type="NCBI Taxonomy" id="2527994"/>
    <lineage>
        <taxon>Bacteria</taxon>
        <taxon>Pseudomonadati</taxon>
        <taxon>Planctomycetota</taxon>
        <taxon>Planctomycetia</taxon>
        <taxon>Planctomycetales</taxon>
        <taxon>Planctomycetaceae</taxon>
        <taxon>Thalassoglobus</taxon>
    </lineage>
</organism>
<evidence type="ECO:0000256" key="1">
    <source>
        <dbReference type="SAM" id="MobiDB-lite"/>
    </source>
</evidence>
<sequence>MKVIKSLLVAGVLASVGTSTVSVQQASAQDQAAVGVTEDQLGELISALGLEPEKKVSRYDFAFQTVVNDEEWELSMSAILSKDGSGVWLMAWLDPLPTVSAEVPKTALLRLLAQNDELGGGKFFSYIPATRRFVLQRTIPNEELTSAKLRVSLQDLGASVVQTYPIWSVSNWNPTGIPAAPTGRSTQPASTGATQSAVNESKFEQPIRK</sequence>
<keyword evidence="3" id="KW-1185">Reference proteome</keyword>
<feature type="compositionally biased region" description="Polar residues" evidence="1">
    <location>
        <begin position="183"/>
        <end position="199"/>
    </location>
</feature>
<dbReference type="OrthoDB" id="212092at2"/>
<evidence type="ECO:0000313" key="3">
    <source>
        <dbReference type="Proteomes" id="UP000315724"/>
    </source>
</evidence>
<gene>
    <name evidence="2" type="ORF">Mal48_02870</name>
</gene>
<dbReference type="AlphaFoldDB" id="A0A517QHE4"/>
<dbReference type="Proteomes" id="UP000315724">
    <property type="component" value="Chromosome"/>
</dbReference>
<name>A0A517QHE4_9PLAN</name>
<protein>
    <submittedName>
        <fullName evidence="2">Uncharacterized protein</fullName>
    </submittedName>
</protein>
<dbReference type="KEGG" id="tpol:Mal48_02870"/>
<reference evidence="2 3" key="1">
    <citation type="submission" date="2019-02" db="EMBL/GenBank/DDBJ databases">
        <title>Deep-cultivation of Planctomycetes and their phenomic and genomic characterization uncovers novel biology.</title>
        <authorList>
            <person name="Wiegand S."/>
            <person name="Jogler M."/>
            <person name="Boedeker C."/>
            <person name="Pinto D."/>
            <person name="Vollmers J."/>
            <person name="Rivas-Marin E."/>
            <person name="Kohn T."/>
            <person name="Peeters S.H."/>
            <person name="Heuer A."/>
            <person name="Rast P."/>
            <person name="Oberbeckmann S."/>
            <person name="Bunk B."/>
            <person name="Jeske O."/>
            <person name="Meyerdierks A."/>
            <person name="Storesund J.E."/>
            <person name="Kallscheuer N."/>
            <person name="Luecker S."/>
            <person name="Lage O.M."/>
            <person name="Pohl T."/>
            <person name="Merkel B.J."/>
            <person name="Hornburger P."/>
            <person name="Mueller R.-W."/>
            <person name="Bruemmer F."/>
            <person name="Labrenz M."/>
            <person name="Spormann A.M."/>
            <person name="Op den Camp H."/>
            <person name="Overmann J."/>
            <person name="Amann R."/>
            <person name="Jetten M.S.M."/>
            <person name="Mascher T."/>
            <person name="Medema M.H."/>
            <person name="Devos D.P."/>
            <person name="Kaster A.-K."/>
            <person name="Ovreas L."/>
            <person name="Rohde M."/>
            <person name="Galperin M.Y."/>
            <person name="Jogler C."/>
        </authorList>
    </citation>
    <scope>NUCLEOTIDE SEQUENCE [LARGE SCALE GENOMIC DNA]</scope>
    <source>
        <strain evidence="2 3">Mal48</strain>
    </source>
</reference>
<evidence type="ECO:0000313" key="2">
    <source>
        <dbReference type="EMBL" id="QDT31056.1"/>
    </source>
</evidence>
<accession>A0A517QHE4</accession>